<proteinExistence type="inferred from homology"/>
<dbReference type="InterPro" id="IPR044855">
    <property type="entry name" value="CoA-Trfase_III_dom3_sf"/>
</dbReference>
<dbReference type="Gene3D" id="3.40.50.10540">
    <property type="entry name" value="Crotonobetainyl-coa:carnitine coa-transferase, domain 1"/>
    <property type="match status" value="3"/>
</dbReference>
<dbReference type="RefSeq" id="WP_378040762.1">
    <property type="nucleotide sequence ID" value="NZ_JBHLWH010000019.1"/>
</dbReference>
<organism evidence="3 5">
    <name type="scientific">Citricoccus parietis</name>
    <dbReference type="NCBI Taxonomy" id="592307"/>
    <lineage>
        <taxon>Bacteria</taxon>
        <taxon>Bacillati</taxon>
        <taxon>Actinomycetota</taxon>
        <taxon>Actinomycetes</taxon>
        <taxon>Micrococcales</taxon>
        <taxon>Micrococcaceae</taxon>
        <taxon>Citricoccus</taxon>
    </lineage>
</organism>
<reference evidence="3 5" key="1">
    <citation type="submission" date="2024-09" db="EMBL/GenBank/DDBJ databases">
        <authorList>
            <person name="Sun Q."/>
            <person name="Mori K."/>
        </authorList>
    </citation>
    <scope>NUCLEOTIDE SEQUENCE [LARGE SCALE GENOMIC DNA]</scope>
    <source>
        <strain evidence="3 5">CCM 7609</strain>
    </source>
</reference>
<dbReference type="InterPro" id="IPR050509">
    <property type="entry name" value="CoA-transferase_III"/>
</dbReference>
<sequence>MSDHGENRTNNPKTVLDGIRVIELADVTAEYVGLELAGLGAEVIKIEPPTGAQSRAIGPFVGDVPDAERSLHFWHYNRGKKSVTLDLSTREGQADLLRLIGTADVLLQSISGDHPDPIGLSQDEIRERFPALVHARMTPFGDDGPWSDFVGSDLVHLALGGVAMCCGYDPAPAAGYDLPPIAPQLWQAYHIAGEQLLYGVQVALFHRARTGEGQTVGCAIHEAVSKNTEIDVMEWAMRRVEIHRQTCRHAAANSDYAKTIAQTKDGRWIMAFSMMEKDADRTMALAQSYGISVPGFDPSEENQATGNGRNIPGSAPLSPKVLEAQHSAKRLIESFTYDAVPWREAQAAGLMWVPLRKPHENAEDEHWLARGTFDHVEHEDLGESYLYPVSKWRSSETSWKTGIRAPHVGEHTAEVLNTEVASHPVSVSASPRLLDSPHGKPFPLSNVRILDFGWFLASAGGTRILSGFGAETIKVEWHAHPDTRLGAMAPVGGRAARDVASGPLPPVTDPDMGGQFNNKNPGKLGLSLNVTQPKGLEIARELVRVSDVVTEGFSPGVLNKWGLGYEALRELNDQIVYVQQSGMGSQGTYGRFRTVGPVAGSFSGLSEMSGLGAPFAPAGWGYSYLDWIGAYGFAQAVLSGLYYREVTGQGQHIDSSQVESGIGLIGPTLLDWQVNGREFARSGNRSPYTSASPHGIYPSRGEDRWIAIAVFTDDEWQRLAHAAGHEEWIADPRFRDVAARNAHRAEVDSLVSEWTALWDGHELMERLQAVGVRAGAAQTAADRYDRDPQLAHLEWLTEVEGTKIGRWPVYELPVDLSATPSHAGGRAQRGAPNYGEDNEYVLGDLLGMSSKEIGRLRSEGVI</sequence>
<evidence type="ECO:0000313" key="3">
    <source>
        <dbReference type="EMBL" id="MFB9073055.1"/>
    </source>
</evidence>
<gene>
    <name evidence="3" type="ORF">ACFFX0_18335</name>
    <name evidence="4" type="ORF">ACFFX0_29795</name>
</gene>
<accession>A0ABV5G284</accession>
<dbReference type="InterPro" id="IPR003673">
    <property type="entry name" value="CoA-Trfase_fam_III"/>
</dbReference>
<protein>
    <submittedName>
        <fullName evidence="3">CoA transferase</fullName>
    </submittedName>
</protein>
<name>A0ABV5G284_9MICC</name>
<dbReference type="EMBL" id="JBHMFI010000016">
    <property type="protein sequence ID" value="MFB9075145.1"/>
    <property type="molecule type" value="Genomic_DNA"/>
</dbReference>
<dbReference type="InterPro" id="IPR023606">
    <property type="entry name" value="CoA-Trfase_III_dom_1_sf"/>
</dbReference>
<dbReference type="Pfam" id="PF02515">
    <property type="entry name" value="CoA_transf_3"/>
    <property type="match status" value="2"/>
</dbReference>
<evidence type="ECO:0000313" key="4">
    <source>
        <dbReference type="EMBL" id="MFB9075145.1"/>
    </source>
</evidence>
<dbReference type="PANTHER" id="PTHR48228">
    <property type="entry name" value="SUCCINYL-COA--D-CITRAMALATE COA-TRANSFERASE"/>
    <property type="match status" value="1"/>
</dbReference>
<evidence type="ECO:0000313" key="5">
    <source>
        <dbReference type="Proteomes" id="UP001589575"/>
    </source>
</evidence>
<comment type="caution">
    <text evidence="3">The sequence shown here is derived from an EMBL/GenBank/DDBJ whole genome shotgun (WGS) entry which is preliminary data.</text>
</comment>
<dbReference type="Proteomes" id="UP001589575">
    <property type="component" value="Unassembled WGS sequence"/>
</dbReference>
<evidence type="ECO:0000256" key="1">
    <source>
        <dbReference type="ARBA" id="ARBA00008383"/>
    </source>
</evidence>
<keyword evidence="5" id="KW-1185">Reference proteome</keyword>
<dbReference type="EMBL" id="JBHMFI010000001">
    <property type="protein sequence ID" value="MFB9073055.1"/>
    <property type="molecule type" value="Genomic_DNA"/>
</dbReference>
<dbReference type="GO" id="GO:0016740">
    <property type="term" value="F:transferase activity"/>
    <property type="evidence" value="ECO:0007669"/>
    <property type="project" value="UniProtKB-KW"/>
</dbReference>
<dbReference type="PANTHER" id="PTHR48228:SF6">
    <property type="entry name" value="L-CARNITINE COA-TRANSFERASE"/>
    <property type="match status" value="1"/>
</dbReference>
<evidence type="ECO:0000256" key="2">
    <source>
        <dbReference type="ARBA" id="ARBA00022679"/>
    </source>
</evidence>
<keyword evidence="2 3" id="KW-0808">Transferase</keyword>
<dbReference type="Gene3D" id="3.30.1540.10">
    <property type="entry name" value="formyl-coa transferase, domain 3"/>
    <property type="match status" value="1"/>
</dbReference>
<dbReference type="SUPFAM" id="SSF89796">
    <property type="entry name" value="CoA-transferase family III (CaiB/BaiF)"/>
    <property type="match status" value="2"/>
</dbReference>
<comment type="similarity">
    <text evidence="1">Belongs to the CoA-transferase III family.</text>
</comment>